<dbReference type="PANTHER" id="PTHR18964:SF149">
    <property type="entry name" value="BIFUNCTIONAL UDP-N-ACETYLGLUCOSAMINE 2-EPIMERASE_N-ACETYLMANNOSAMINE KINASE"/>
    <property type="match status" value="1"/>
</dbReference>
<protein>
    <submittedName>
        <fullName evidence="2">ROK family protein</fullName>
    </submittedName>
</protein>
<gene>
    <name evidence="2" type="ORF">AABB28_00300</name>
</gene>
<dbReference type="KEGG" id="yag:AABB28_00300"/>
<dbReference type="InterPro" id="IPR000600">
    <property type="entry name" value="ROK"/>
</dbReference>
<evidence type="ECO:0000313" key="2">
    <source>
        <dbReference type="EMBL" id="WZU63815.1"/>
    </source>
</evidence>
<dbReference type="PANTHER" id="PTHR18964">
    <property type="entry name" value="ROK (REPRESSOR, ORF, KINASE) FAMILY"/>
    <property type="match status" value="1"/>
</dbReference>
<dbReference type="Proteomes" id="UP001451782">
    <property type="component" value="Chromosome"/>
</dbReference>
<dbReference type="CDD" id="cd24057">
    <property type="entry name" value="ASKHA_NBD_ROK_NAGK"/>
    <property type="match status" value="1"/>
</dbReference>
<dbReference type="SUPFAM" id="SSF53067">
    <property type="entry name" value="Actin-like ATPase domain"/>
    <property type="match status" value="1"/>
</dbReference>
<evidence type="ECO:0000256" key="1">
    <source>
        <dbReference type="ARBA" id="ARBA00006479"/>
    </source>
</evidence>
<dbReference type="RefSeq" id="WP_342070190.1">
    <property type="nucleotide sequence ID" value="NZ_CP151762.1"/>
</dbReference>
<accession>A0AAN0M2L9</accession>
<name>A0AAN0M2L9_9RHOB</name>
<dbReference type="EMBL" id="CP151762">
    <property type="protein sequence ID" value="WZU63815.1"/>
    <property type="molecule type" value="Genomic_DNA"/>
</dbReference>
<dbReference type="Pfam" id="PF00480">
    <property type="entry name" value="ROK"/>
    <property type="match status" value="1"/>
</dbReference>
<dbReference type="InterPro" id="IPR043129">
    <property type="entry name" value="ATPase_NBD"/>
</dbReference>
<keyword evidence="3" id="KW-1185">Reference proteome</keyword>
<evidence type="ECO:0000313" key="3">
    <source>
        <dbReference type="Proteomes" id="UP001451782"/>
    </source>
</evidence>
<dbReference type="Gene3D" id="3.30.420.40">
    <property type="match status" value="2"/>
</dbReference>
<sequence>MQPHTLGIDLGGTKIEARVFDADWQEIARHRVPTPKDYAQLVDAVADQIAWATQQGAEIAAVGVGAAGLVNPRTGLTLTNNLPASGRPFPADLEKRAGRKITFLNDCRALALSEAVFGAGQVKSVVMALILGTGVSGGLIVNQTWRAGPTATGGEIGHTAAPAHIITAYGLPVYDCGCGRKGCIEAYISGPGLQRLATFVTGAELTTHEIAVLRATDMAGVWALWCALVAELIHSLTLTVDPDVVVLGGGLSAIAHMIPDLQAAAAHAQIAGFDAVPLALAQGGDASGARGAAYAAWMEHRNSAGDQA</sequence>
<organism evidence="2 3">
    <name type="scientific">Yoonia algicola</name>
    <dbReference type="NCBI Taxonomy" id="3137368"/>
    <lineage>
        <taxon>Bacteria</taxon>
        <taxon>Pseudomonadati</taxon>
        <taxon>Pseudomonadota</taxon>
        <taxon>Alphaproteobacteria</taxon>
        <taxon>Rhodobacterales</taxon>
        <taxon>Paracoccaceae</taxon>
        <taxon>Yoonia</taxon>
    </lineage>
</organism>
<dbReference type="AlphaFoldDB" id="A0AAN0M2L9"/>
<reference evidence="2 3" key="1">
    <citation type="submission" date="2024-04" db="EMBL/GenBank/DDBJ databases">
        <title>Phylogenomic analyses of a clade within the roseobacter group suggest taxonomic reassignments of species of the genera Aestuariivita, Citreicella, Loktanella, Nautella, Pelagibaca, Ruegeria, Thalassobius, Thiobacimonas and Tropicibacter, and the proposal o.</title>
        <authorList>
            <person name="Jeon C.O."/>
        </authorList>
    </citation>
    <scope>NUCLEOTIDE SEQUENCE [LARGE SCALE GENOMIC DNA]</scope>
    <source>
        <strain evidence="2 3">G8-12</strain>
    </source>
</reference>
<comment type="similarity">
    <text evidence="1">Belongs to the ROK (NagC/XylR) family.</text>
</comment>
<proteinExistence type="inferred from homology"/>